<dbReference type="AlphaFoldDB" id="A0A7Z2VR00"/>
<gene>
    <name evidence="2" type="ORF">HH215_33400</name>
</gene>
<organism evidence="2 3">
    <name type="scientific">Cohnella herbarum</name>
    <dbReference type="NCBI Taxonomy" id="2728023"/>
    <lineage>
        <taxon>Bacteria</taxon>
        <taxon>Bacillati</taxon>
        <taxon>Bacillota</taxon>
        <taxon>Bacilli</taxon>
        <taxon>Bacillales</taxon>
        <taxon>Paenibacillaceae</taxon>
        <taxon>Cohnella</taxon>
    </lineage>
</organism>
<evidence type="ECO:0000313" key="2">
    <source>
        <dbReference type="EMBL" id="QJD87598.1"/>
    </source>
</evidence>
<evidence type="ECO:0000313" key="3">
    <source>
        <dbReference type="Proteomes" id="UP000502248"/>
    </source>
</evidence>
<protein>
    <submittedName>
        <fullName evidence="2">Uncharacterized protein</fullName>
    </submittedName>
</protein>
<keyword evidence="3" id="KW-1185">Reference proteome</keyword>
<dbReference type="KEGG" id="cheb:HH215_33400"/>
<dbReference type="Proteomes" id="UP000502248">
    <property type="component" value="Chromosome"/>
</dbReference>
<dbReference type="EMBL" id="CP051680">
    <property type="protein sequence ID" value="QJD87598.1"/>
    <property type="molecule type" value="Genomic_DNA"/>
</dbReference>
<feature type="coiled-coil region" evidence="1">
    <location>
        <begin position="23"/>
        <end position="83"/>
    </location>
</feature>
<accession>A0A7Z2VR00</accession>
<proteinExistence type="predicted"/>
<name>A0A7Z2VR00_9BACL</name>
<evidence type="ECO:0000256" key="1">
    <source>
        <dbReference type="SAM" id="Coils"/>
    </source>
</evidence>
<reference evidence="2 3" key="1">
    <citation type="submission" date="2020-04" db="EMBL/GenBank/DDBJ databases">
        <title>Genome sequencing of novel species.</title>
        <authorList>
            <person name="Heo J."/>
            <person name="Kim S.-J."/>
            <person name="Kim J.-S."/>
            <person name="Hong S.-B."/>
            <person name="Kwon S.-W."/>
        </authorList>
    </citation>
    <scope>NUCLEOTIDE SEQUENCE [LARGE SCALE GENOMIC DNA]</scope>
    <source>
        <strain evidence="2 3">MFER-1</strain>
    </source>
</reference>
<sequence>MKHTFQQAITEFNSANTVINSRVAALNSEIRKKKSEHVQATERYKQAMIEDAAGTKEYTTTELSELKQKAENIALDISTATERLEMLTSGANSGKKEKLRILLDDVKTAWKHEVDGINDDIDKVQSEARELRALLTLKIAEANVFYKKAQQVKQELNAVEHSAGLSYQERTSKSGVPDGPKLKQIIGSSYPVLAVGDECIVPREDELENAYLTGGLPLWIQHYANTGELVTDKEARSLLEKISKTENKQKGKSILSRLFPNKT</sequence>
<keyword evidence="1" id="KW-0175">Coiled coil</keyword>
<dbReference type="RefSeq" id="WP_169283841.1">
    <property type="nucleotide sequence ID" value="NZ_CP051680.1"/>
</dbReference>